<feature type="transmembrane region" description="Helical" evidence="1">
    <location>
        <begin position="12"/>
        <end position="35"/>
    </location>
</feature>
<accession>A0AAC8YC76</accession>
<proteinExistence type="predicted"/>
<gene>
    <name evidence="2" type="ORF">AXH35_00050</name>
</gene>
<dbReference type="EMBL" id="CP014352">
    <property type="protein sequence ID" value="AMS04109.1"/>
    <property type="molecule type" value="Genomic_DNA"/>
</dbReference>
<keyword evidence="1" id="KW-0472">Membrane</keyword>
<dbReference type="RefSeq" id="WP_062818702.1">
    <property type="nucleotide sequence ID" value="NZ_CP014352.1"/>
</dbReference>
<evidence type="ECO:0000313" key="2">
    <source>
        <dbReference type="EMBL" id="AMS04109.1"/>
    </source>
</evidence>
<sequence length="139" mass="14095">MTGRRRDDRGGGISVEALILTPAIILLLGLMTAWARVAMATDAVSSAAGAAARAASIERSATAAQSAAHSVAAATLGNRQTGCDPVVSVDTTAFGFQVGQKGRITSRVTCTVDLGPLGGTRTITQVGAAPLDTYRGRQP</sequence>
<dbReference type="Proteomes" id="UP000075221">
    <property type="component" value="Chromosome"/>
</dbReference>
<reference evidence="2 3" key="1">
    <citation type="submission" date="2016-02" db="EMBL/GenBank/DDBJ databases">
        <title>Complete Genome Sequence of Propionibacterium acidipropionici ATCC 55737.</title>
        <authorList>
            <person name="Luna Flores C.H."/>
            <person name="Nielsen L.K."/>
            <person name="Marcellin E."/>
        </authorList>
    </citation>
    <scope>NUCLEOTIDE SEQUENCE [LARGE SCALE GENOMIC DNA]</scope>
    <source>
        <strain evidence="2 3">ATCC 55737</strain>
    </source>
</reference>
<name>A0AAC8YC76_9ACTN</name>
<evidence type="ECO:0000256" key="1">
    <source>
        <dbReference type="SAM" id="Phobius"/>
    </source>
</evidence>
<organism evidence="2 3">
    <name type="scientific">Acidipropionibacterium acidipropionici</name>
    <dbReference type="NCBI Taxonomy" id="1748"/>
    <lineage>
        <taxon>Bacteria</taxon>
        <taxon>Bacillati</taxon>
        <taxon>Actinomycetota</taxon>
        <taxon>Actinomycetes</taxon>
        <taxon>Propionibacteriales</taxon>
        <taxon>Propionibacteriaceae</taxon>
        <taxon>Acidipropionibacterium</taxon>
    </lineage>
</organism>
<keyword evidence="1" id="KW-1133">Transmembrane helix</keyword>
<protein>
    <recommendedName>
        <fullName evidence="4">Pilus assembly protein</fullName>
    </recommendedName>
</protein>
<dbReference type="AlphaFoldDB" id="A0AAC8YC76"/>
<keyword evidence="1" id="KW-0812">Transmembrane</keyword>
<evidence type="ECO:0008006" key="4">
    <source>
        <dbReference type="Google" id="ProtNLM"/>
    </source>
</evidence>
<evidence type="ECO:0000313" key="3">
    <source>
        <dbReference type="Proteomes" id="UP000075221"/>
    </source>
</evidence>